<evidence type="ECO:0000256" key="2">
    <source>
        <dbReference type="ARBA" id="ARBA00022737"/>
    </source>
</evidence>
<protein>
    <submittedName>
        <fullName evidence="3">Uncharacterized protein</fullName>
    </submittedName>
</protein>
<evidence type="ECO:0000313" key="4">
    <source>
        <dbReference type="Proteomes" id="UP000233551"/>
    </source>
</evidence>
<name>A0A2I0KSU1_PUNGR</name>
<sequence length="770" mass="85893">MAFARTAMASTPVPPPTPSRAHAPNKPLKLANFEGIPSWVTLKVAPASVEAQQGRVENLHLISLSRQGKLEEAHRFLQEMDNAGVQVTPSAYKCLFQICGRSGSLPFGRLIHNRLRTLLKKEKEQPIFLEDSALRMYCECGSLWEAQKLFDRMRDRNLLSWDIMISAYTKDGAINEAMRLFSRMLLEIGLPEHSSIYNSLLKSLTDHSLVKIGEQLHCLVIKCGLGSDVSIATGICNMYIKCGSLEAARTVFDLMAEKREAAVAGTGLMVDYIGTEKEKEALVILENMVCENVELDEFVFSAALKACSRLEDLKTGQQIHGYTIKLGLESDVLVGTPLVDFYVKCEQFQSAFRAFEKIKDPNDVSWSTVLSGYSRSGNLEECLRTFNSLRTKDGALNPSIYTIVFQACSVAVDLSLGAQAHADAIKRGLVSPLLGESALITMYAKCGKLDCACRVFESINKPDTVAWTAMISGHAYHGNAHEALKLFTRMLDYGVRPNGVTFVALLTACSHSNMVAEAKCYLDRMAKDYGVTPTTDHYSCMVDVYSRAGLLDEAFELIKSGKFEPDAMSWKCMLSGCWNHRNLELGKIAAVNLIKWEADDTAGYVLMFNLYASFGKWEEAAEIRRKMAERNLRKDVSCSWINIQGKVHRFVVGDRHHPRTGEIYSKVKELDSSAEKNQSIGLLTEEDVSSSLPERKQQLLDHSERLAIAFGIISTSGNAPIVIFKNLRACRDCHEFAKHVSSVEDREIVIRDTSRFHHFKQGQCSCGDYW</sequence>
<dbReference type="InterPro" id="IPR002885">
    <property type="entry name" value="PPR_rpt"/>
</dbReference>
<dbReference type="Pfam" id="PF13041">
    <property type="entry name" value="PPR_2"/>
    <property type="match status" value="1"/>
</dbReference>
<dbReference type="NCBIfam" id="TIGR00756">
    <property type="entry name" value="PPR"/>
    <property type="match status" value="2"/>
</dbReference>
<dbReference type="PANTHER" id="PTHR47926">
    <property type="entry name" value="PENTATRICOPEPTIDE REPEAT-CONTAINING PROTEIN"/>
    <property type="match status" value="1"/>
</dbReference>
<dbReference type="InterPro" id="IPR046960">
    <property type="entry name" value="PPR_At4g14850-like_plant"/>
</dbReference>
<accession>A0A2I0KSU1</accession>
<dbReference type="GO" id="GO:0009451">
    <property type="term" value="P:RNA modification"/>
    <property type="evidence" value="ECO:0007669"/>
    <property type="project" value="InterPro"/>
</dbReference>
<dbReference type="InterPro" id="IPR046848">
    <property type="entry name" value="E_motif"/>
</dbReference>
<dbReference type="AlphaFoldDB" id="A0A2I0KSU1"/>
<dbReference type="OrthoDB" id="742311at2759"/>
<dbReference type="Gene3D" id="1.25.40.10">
    <property type="entry name" value="Tetratricopeptide repeat domain"/>
    <property type="match status" value="4"/>
</dbReference>
<dbReference type="PANTHER" id="PTHR47926:SF378">
    <property type="entry name" value="PENTATRICOPEPTIDE REPEAT (PPR) SUPERFAMILY PROTEIN"/>
    <property type="match status" value="1"/>
</dbReference>
<comment type="similarity">
    <text evidence="1">Belongs to the PPR family. PCMP-H subfamily.</text>
</comment>
<dbReference type="GO" id="GO:0003729">
    <property type="term" value="F:mRNA binding"/>
    <property type="evidence" value="ECO:0007669"/>
    <property type="project" value="UniProtKB-ARBA"/>
</dbReference>
<dbReference type="STRING" id="22663.A0A2I0KSU1"/>
<gene>
    <name evidence="3" type="ORF">CRG98_008199</name>
</gene>
<dbReference type="FunFam" id="1.25.40.10:FF:000690">
    <property type="entry name" value="Pentatricopeptide repeat-containing protein"/>
    <property type="match status" value="1"/>
</dbReference>
<dbReference type="InterPro" id="IPR032867">
    <property type="entry name" value="DYW_dom"/>
</dbReference>
<dbReference type="Proteomes" id="UP000233551">
    <property type="component" value="Unassembled WGS sequence"/>
</dbReference>
<proteinExistence type="inferred from homology"/>
<keyword evidence="4" id="KW-1185">Reference proteome</keyword>
<dbReference type="GO" id="GO:0008270">
    <property type="term" value="F:zinc ion binding"/>
    <property type="evidence" value="ECO:0007669"/>
    <property type="project" value="InterPro"/>
</dbReference>
<comment type="caution">
    <text evidence="3">The sequence shown here is derived from an EMBL/GenBank/DDBJ whole genome shotgun (WGS) entry which is preliminary data.</text>
</comment>
<dbReference type="Pfam" id="PF01535">
    <property type="entry name" value="PPR"/>
    <property type="match status" value="6"/>
</dbReference>
<keyword evidence="2" id="KW-0677">Repeat</keyword>
<dbReference type="PROSITE" id="PS51375">
    <property type="entry name" value="PPR"/>
    <property type="match status" value="4"/>
</dbReference>
<dbReference type="Pfam" id="PF14432">
    <property type="entry name" value="DYW_deaminase"/>
    <property type="match status" value="1"/>
</dbReference>
<organism evidence="3 4">
    <name type="scientific">Punica granatum</name>
    <name type="common">Pomegranate</name>
    <dbReference type="NCBI Taxonomy" id="22663"/>
    <lineage>
        <taxon>Eukaryota</taxon>
        <taxon>Viridiplantae</taxon>
        <taxon>Streptophyta</taxon>
        <taxon>Embryophyta</taxon>
        <taxon>Tracheophyta</taxon>
        <taxon>Spermatophyta</taxon>
        <taxon>Magnoliopsida</taxon>
        <taxon>eudicotyledons</taxon>
        <taxon>Gunneridae</taxon>
        <taxon>Pentapetalae</taxon>
        <taxon>rosids</taxon>
        <taxon>malvids</taxon>
        <taxon>Myrtales</taxon>
        <taxon>Lythraceae</taxon>
        <taxon>Punica</taxon>
    </lineage>
</organism>
<dbReference type="InterPro" id="IPR011990">
    <property type="entry name" value="TPR-like_helical_dom_sf"/>
</dbReference>
<reference evidence="3 4" key="1">
    <citation type="submission" date="2017-11" db="EMBL/GenBank/DDBJ databases">
        <title>De-novo sequencing of pomegranate (Punica granatum L.) genome.</title>
        <authorList>
            <person name="Akparov Z."/>
            <person name="Amiraslanov A."/>
            <person name="Hajiyeva S."/>
            <person name="Abbasov M."/>
            <person name="Kaur K."/>
            <person name="Hamwieh A."/>
            <person name="Solovyev V."/>
            <person name="Salamov A."/>
            <person name="Braich B."/>
            <person name="Kosarev P."/>
            <person name="Mahmoud A."/>
            <person name="Hajiyev E."/>
            <person name="Babayeva S."/>
            <person name="Izzatullayeva V."/>
            <person name="Mammadov A."/>
            <person name="Mammadov A."/>
            <person name="Sharifova S."/>
            <person name="Ojaghi J."/>
            <person name="Eynullazada K."/>
            <person name="Bayramov B."/>
            <person name="Abdulazimova A."/>
            <person name="Shahmuradov I."/>
        </authorList>
    </citation>
    <scope>NUCLEOTIDE SEQUENCE [LARGE SCALE GENOMIC DNA]</scope>
    <source>
        <strain evidence="4">cv. AG2017</strain>
        <tissue evidence="3">Leaf</tissue>
    </source>
</reference>
<evidence type="ECO:0000313" key="3">
    <source>
        <dbReference type="EMBL" id="PKI71420.1"/>
    </source>
</evidence>
<evidence type="ECO:0000256" key="1">
    <source>
        <dbReference type="ARBA" id="ARBA00006643"/>
    </source>
</evidence>
<dbReference type="EMBL" id="PGOL01000378">
    <property type="protein sequence ID" value="PKI71420.1"/>
    <property type="molecule type" value="Genomic_DNA"/>
</dbReference>
<dbReference type="GeneID" id="116210339"/>
<dbReference type="Pfam" id="PF20431">
    <property type="entry name" value="E_motif"/>
    <property type="match status" value="1"/>
</dbReference>